<sequence>MIKNKNLKRYILCFLLAALLSGCTAIGNPITVRTPDLDATLYWMVDDAVSRVSTQIVHELDMRFDQLLTTTTEVKKYSQTVAITPDLAGITSVPSGLMTARAGEMSTLFPCVDELKFVADITIPDKTTVQAGKPFTKTWKIRNNGTCTWTDSYKLVFSKGDQMTDKKEINLPEGTIVLPDDTIEISVYMTAPKEKGSYASFWLMKSPDQKLFGAGTNRDQAIWVKVEVK</sequence>
<dbReference type="OrthoDB" id="166850at2"/>
<dbReference type="Gene3D" id="2.60.40.10">
    <property type="entry name" value="Immunoglobulins"/>
    <property type="match status" value="1"/>
</dbReference>
<dbReference type="PROSITE" id="PS51257">
    <property type="entry name" value="PROKAR_LIPOPROTEIN"/>
    <property type="match status" value="1"/>
</dbReference>
<dbReference type="RefSeq" id="WP_062280660.1">
    <property type="nucleotide sequence ID" value="NZ_DF968181.1"/>
</dbReference>
<dbReference type="PANTHER" id="PTHR20930">
    <property type="entry name" value="OVARIAN CARCINOMA ANTIGEN CA125-RELATED"/>
    <property type="match status" value="1"/>
</dbReference>
<dbReference type="Pfam" id="PF16158">
    <property type="entry name" value="N_BRCA1_IG"/>
    <property type="match status" value="1"/>
</dbReference>
<dbReference type="PANTHER" id="PTHR20930:SF0">
    <property type="entry name" value="PROTEIN ILRUN"/>
    <property type="match status" value="1"/>
</dbReference>
<dbReference type="Proteomes" id="UP000053370">
    <property type="component" value="Unassembled WGS sequence"/>
</dbReference>
<accession>A0A0S7BK99</accession>
<evidence type="ECO:0000259" key="2">
    <source>
        <dbReference type="Pfam" id="PF16158"/>
    </source>
</evidence>
<dbReference type="InterPro" id="IPR013783">
    <property type="entry name" value="Ig-like_fold"/>
</dbReference>
<reference evidence="3" key="1">
    <citation type="journal article" date="2015" name="Genome Announc.">
        <title>Draft Genome Sequence of Anaerolineae Strain TC1, a Novel Isolate from a Methanogenic Wastewater Treatment System.</title>
        <authorList>
            <person name="Matsuura N."/>
            <person name="Tourlousse D.M."/>
            <person name="Sun L."/>
            <person name="Toyonaga M."/>
            <person name="Kuroda K."/>
            <person name="Ohashi A."/>
            <person name="Cruz R."/>
            <person name="Yamaguchi T."/>
            <person name="Sekiguchi Y."/>
        </authorList>
    </citation>
    <scope>NUCLEOTIDE SEQUENCE [LARGE SCALE GENOMIC DNA]</scope>
    <source>
        <strain evidence="3">TC1</strain>
    </source>
</reference>
<feature type="domain" description="Nbr1 FW" evidence="2">
    <location>
        <begin position="122"/>
        <end position="228"/>
    </location>
</feature>
<dbReference type="AlphaFoldDB" id="A0A0S7BK99"/>
<dbReference type="EMBL" id="DF968181">
    <property type="protein sequence ID" value="GAP40780.1"/>
    <property type="molecule type" value="Genomic_DNA"/>
</dbReference>
<organism evidence="3">
    <name type="scientific">Flexilinea flocculi</name>
    <dbReference type="NCBI Taxonomy" id="1678840"/>
    <lineage>
        <taxon>Bacteria</taxon>
        <taxon>Bacillati</taxon>
        <taxon>Chloroflexota</taxon>
        <taxon>Anaerolineae</taxon>
        <taxon>Anaerolineales</taxon>
        <taxon>Anaerolineaceae</taxon>
        <taxon>Flexilinea</taxon>
    </lineage>
</organism>
<gene>
    <name evidence="3" type="ORF">ATC1_13760</name>
</gene>
<dbReference type="InterPro" id="IPR032350">
    <property type="entry name" value="Nbr1_FW"/>
</dbReference>
<name>A0A0S7BK99_9CHLR</name>
<proteinExistence type="predicted"/>
<dbReference type="CDD" id="cd14947">
    <property type="entry name" value="NBR1_like"/>
    <property type="match status" value="1"/>
</dbReference>
<evidence type="ECO:0000256" key="1">
    <source>
        <dbReference type="SAM" id="SignalP"/>
    </source>
</evidence>
<evidence type="ECO:0000313" key="3">
    <source>
        <dbReference type="EMBL" id="GAP40780.1"/>
    </source>
</evidence>
<protein>
    <recommendedName>
        <fullName evidence="2">Nbr1 FW domain-containing protein</fullName>
    </recommendedName>
</protein>
<evidence type="ECO:0000313" key="4">
    <source>
        <dbReference type="Proteomes" id="UP000053370"/>
    </source>
</evidence>
<feature type="signal peptide" evidence="1">
    <location>
        <begin position="1"/>
        <end position="27"/>
    </location>
</feature>
<feature type="chain" id="PRO_5006632996" description="Nbr1 FW domain-containing protein" evidence="1">
    <location>
        <begin position="28"/>
        <end position="229"/>
    </location>
</feature>
<dbReference type="STRING" id="1678840.ATC1_13760"/>
<keyword evidence="1" id="KW-0732">Signal</keyword>
<keyword evidence="4" id="KW-1185">Reference proteome</keyword>